<evidence type="ECO:0000259" key="2">
    <source>
        <dbReference type="PROSITE" id="PS50835"/>
    </source>
</evidence>
<evidence type="ECO:0000256" key="1">
    <source>
        <dbReference type="SAM" id="SignalP"/>
    </source>
</evidence>
<gene>
    <name evidence="3" type="ORF">DN068_10180</name>
</gene>
<keyword evidence="4" id="KW-1185">Reference proteome</keyword>
<reference evidence="3 4" key="1">
    <citation type="submission" date="2018-06" db="EMBL/GenBank/DDBJ databases">
        <title>Mucibacter soli gen. nov., sp. nov., a new member of the family Chitinophagaceae producing mucin.</title>
        <authorList>
            <person name="Kim M.-K."/>
            <person name="Park S."/>
            <person name="Kim T.-S."/>
            <person name="Joung Y."/>
            <person name="Han J.-H."/>
            <person name="Kim S.B."/>
        </authorList>
    </citation>
    <scope>NUCLEOTIDE SEQUENCE [LARGE SCALE GENOMIC DNA]</scope>
    <source>
        <strain evidence="3 4">R1-15</strain>
    </source>
</reference>
<dbReference type="Gene3D" id="2.60.40.2700">
    <property type="match status" value="1"/>
</dbReference>
<dbReference type="EMBL" id="QKTW01000016">
    <property type="protein sequence ID" value="PZF72776.1"/>
    <property type="molecule type" value="Genomic_DNA"/>
</dbReference>
<evidence type="ECO:0000313" key="3">
    <source>
        <dbReference type="EMBL" id="PZF72776.1"/>
    </source>
</evidence>
<dbReference type="Pfam" id="PF18962">
    <property type="entry name" value="Por_Secre_tail"/>
    <property type="match status" value="1"/>
</dbReference>
<name>A0A2W2BH25_9BACT</name>
<dbReference type="InterPro" id="IPR008979">
    <property type="entry name" value="Galactose-bd-like_sf"/>
</dbReference>
<comment type="caution">
    <text evidence="3">The sequence shown here is derived from an EMBL/GenBank/DDBJ whole genome shotgun (WGS) entry which is preliminary data.</text>
</comment>
<dbReference type="InterPro" id="IPR026444">
    <property type="entry name" value="Secre_tail"/>
</dbReference>
<organism evidence="3 4">
    <name type="scientific">Taibaiella soli</name>
    <dbReference type="NCBI Taxonomy" id="1649169"/>
    <lineage>
        <taxon>Bacteria</taxon>
        <taxon>Pseudomonadati</taxon>
        <taxon>Bacteroidota</taxon>
        <taxon>Chitinophagia</taxon>
        <taxon>Chitinophagales</taxon>
        <taxon>Chitinophagaceae</taxon>
        <taxon>Taibaiella</taxon>
    </lineage>
</organism>
<accession>A0A2W2BH25</accession>
<dbReference type="InterPro" id="IPR035986">
    <property type="entry name" value="PKD_dom_sf"/>
</dbReference>
<dbReference type="SUPFAM" id="SSF49299">
    <property type="entry name" value="PKD domain"/>
    <property type="match status" value="1"/>
</dbReference>
<dbReference type="PROSITE" id="PS50835">
    <property type="entry name" value="IG_LIKE"/>
    <property type="match status" value="1"/>
</dbReference>
<sequence>MQMQKKLFTLIFLTFLSLSSKATFTPITLTGFNGDAIANGIGAASTSTTVDIDGGNYTFIAQDYQTTANDPTPTYYLPTGGAVNSLLTSGLGFQLAGYSGNNVLRLDGATTATTTATLTFATAQTAGDLYVLCTSGSGTSTATFTVNFTNNTSQTFTGIDVDDWYNGTASVAGIGRINTTNNVPEGNSSDPRLYEVKLSLNSSNYANQISSITVSKTSTGGEVLVVLAVSKNDVCSGTPTAGSIVANPATVCSGKSSLLTLSGTSSSAGLTYQWQSYNGTAWNNITSATDNNYTTDPLTAQGIYRCTVTCVASTLSSTTNPDTVNISAAMTPPYLETFESIQNDEDLPDCMSATNMGNYVHTFTSPNGHNSGNHTPNGSKYGAFQWSCQDTMYTPALNLTAGQIYKVSFWYNTDGLTGWNTLGAAIGASPNSTAMTIPIGTAISSPANTTYQQYTGTFTPTTSGVYFVGIYCGATSNPWYISIDDISVVPYSPCTGTPTAGVILGDTSICMGDSTELSLSGATTASSLTYQWQTYNGTTWVNVTTGYNATTDIYTTIPLSSDVQYRCSVTCSGNTAYTAPVTVHAGPSNIPYTEDFESIQNDDDMPNCMSSTSTGTEVLTYTTSTGSYNQDNHTPGGNKFASFKWSCSDYLFTKGLNLIGGQTYKLSFWYITDGNAGWNTLSAAFGTTASAAGMTGTIGTAISNPTNTTYQQFIGTFTPTTSGVYYLGIYCDATSNPWYLSIDDINVIVSPCNGTPTAGTAAASVAGGCAGTNFTLNLTGNSTGLGISAQWQSAPAASGPWTNLANGTTTTDSVTGIAATTYYRAYVACSGSGLGDTSNVVTVNQYPLAYTATVSGAACAGTNVTLNTSNPTTGATYSWSGPNSFTANTASATINNATLADNGAYTLTTSINGCTGSESVTVTVNPKPVITAAGTNPTSCGGNDGTLTISGLDANAAYTVAYDLNSSTTTANITSTNTGDYTFTGTNAGTYDNIIATSVAGCTSDPANQVVITNPIAMPDPTASSNGPVCAGADLELDAASTLSGVTYHWSGPNGFISTMQNPTIPGATATASGTYTVYTTYQSCTSNTVSVNAVVNDKPDANVYTSGSTTICQGTTVTLSVATVTGGNTYQWQNNGTDIAAANGATYDASADGHYRVIVESPFGCSDTSVATQVTVESAPTSTITYSGSLTICQGNSVVLDGSAGNGYSYQWYKDGNPVYGATSISYTATTGGYYTLIVTASGGCNAVSAGVTVVITVPTTPIISMNGTELSTTGFASYQWYKDGNPIPGATNATLTVTTNGYYTVAGTDAGGCTNMSAIAQVSTLSVGNLTVNGNDVNIYPNPASTTVHIDASAKLDIQIRNLEGQTIMTKKAASDIDISGIANGVYMISLTDKDGNLIKIDRLVIVH</sequence>
<dbReference type="OrthoDB" id="629398at2"/>
<keyword evidence="1" id="KW-0732">Signal</keyword>
<dbReference type="InterPro" id="IPR007110">
    <property type="entry name" value="Ig-like_dom"/>
</dbReference>
<feature type="signal peptide" evidence="1">
    <location>
        <begin position="1"/>
        <end position="22"/>
    </location>
</feature>
<dbReference type="InterPro" id="IPR013783">
    <property type="entry name" value="Ig-like_fold"/>
</dbReference>
<dbReference type="Proteomes" id="UP000248745">
    <property type="component" value="Unassembled WGS sequence"/>
</dbReference>
<dbReference type="NCBIfam" id="TIGR04183">
    <property type="entry name" value="Por_Secre_tail"/>
    <property type="match status" value="1"/>
</dbReference>
<proteinExistence type="predicted"/>
<feature type="chain" id="PRO_5015838838" description="Ig-like domain-containing protein" evidence="1">
    <location>
        <begin position="23"/>
        <end position="1410"/>
    </location>
</feature>
<evidence type="ECO:0000313" key="4">
    <source>
        <dbReference type="Proteomes" id="UP000248745"/>
    </source>
</evidence>
<protein>
    <recommendedName>
        <fullName evidence="2">Ig-like domain-containing protein</fullName>
    </recommendedName>
</protein>
<dbReference type="SUPFAM" id="SSF49785">
    <property type="entry name" value="Galactose-binding domain-like"/>
    <property type="match status" value="1"/>
</dbReference>
<dbReference type="Gene3D" id="2.60.40.10">
    <property type="entry name" value="Immunoglobulins"/>
    <property type="match status" value="5"/>
</dbReference>
<dbReference type="Gene3D" id="2.60.120.260">
    <property type="entry name" value="Galactose-binding domain-like"/>
    <property type="match status" value="2"/>
</dbReference>
<feature type="domain" description="Ig-like" evidence="2">
    <location>
        <begin position="239"/>
        <end position="327"/>
    </location>
</feature>